<accession>A0ABU7BDB3</accession>
<evidence type="ECO:0000256" key="1">
    <source>
        <dbReference type="SAM" id="Phobius"/>
    </source>
</evidence>
<dbReference type="Proteomes" id="UP001345963">
    <property type="component" value="Unassembled WGS sequence"/>
</dbReference>
<evidence type="ECO:0000313" key="3">
    <source>
        <dbReference type="Proteomes" id="UP001345963"/>
    </source>
</evidence>
<protein>
    <submittedName>
        <fullName evidence="2">Uncharacterized protein</fullName>
    </submittedName>
</protein>
<organism evidence="2 3">
    <name type="scientific">Ataeniobius toweri</name>
    <dbReference type="NCBI Taxonomy" id="208326"/>
    <lineage>
        <taxon>Eukaryota</taxon>
        <taxon>Metazoa</taxon>
        <taxon>Chordata</taxon>
        <taxon>Craniata</taxon>
        <taxon>Vertebrata</taxon>
        <taxon>Euteleostomi</taxon>
        <taxon>Actinopterygii</taxon>
        <taxon>Neopterygii</taxon>
        <taxon>Teleostei</taxon>
        <taxon>Neoteleostei</taxon>
        <taxon>Acanthomorphata</taxon>
        <taxon>Ovalentaria</taxon>
        <taxon>Atherinomorphae</taxon>
        <taxon>Cyprinodontiformes</taxon>
        <taxon>Goodeidae</taxon>
        <taxon>Ataeniobius</taxon>
    </lineage>
</organism>
<evidence type="ECO:0000313" key="2">
    <source>
        <dbReference type="EMBL" id="MED6247618.1"/>
    </source>
</evidence>
<sequence length="107" mass="12127">MVGFFFHLLFPSSPSYAHNPFGQSYLLAFLRTNPFCRPATHCSGKSDFPFSRGIKAQPSRHTRIHFLGLSADPRRPASLPSSRKMSQSLSILIYFPLLPCLFLYVCM</sequence>
<keyword evidence="1" id="KW-0472">Membrane</keyword>
<keyword evidence="1" id="KW-1133">Transmembrane helix</keyword>
<keyword evidence="3" id="KW-1185">Reference proteome</keyword>
<dbReference type="EMBL" id="JAHUTI010049400">
    <property type="protein sequence ID" value="MED6247618.1"/>
    <property type="molecule type" value="Genomic_DNA"/>
</dbReference>
<reference evidence="2 3" key="1">
    <citation type="submission" date="2021-07" db="EMBL/GenBank/DDBJ databases">
        <authorList>
            <person name="Palmer J.M."/>
        </authorList>
    </citation>
    <scope>NUCLEOTIDE SEQUENCE [LARGE SCALE GENOMIC DNA]</scope>
    <source>
        <strain evidence="2 3">AT_MEX2019</strain>
        <tissue evidence="2">Muscle</tissue>
    </source>
</reference>
<feature type="transmembrane region" description="Helical" evidence="1">
    <location>
        <begin position="88"/>
        <end position="106"/>
    </location>
</feature>
<proteinExistence type="predicted"/>
<name>A0ABU7BDB3_9TELE</name>
<keyword evidence="1" id="KW-0812">Transmembrane</keyword>
<gene>
    <name evidence="2" type="ORF">ATANTOWER_010143</name>
</gene>
<comment type="caution">
    <text evidence="2">The sequence shown here is derived from an EMBL/GenBank/DDBJ whole genome shotgun (WGS) entry which is preliminary data.</text>
</comment>